<comment type="caution">
    <text evidence="1">The sequence shown here is derived from an EMBL/GenBank/DDBJ whole genome shotgun (WGS) entry which is preliminary data.</text>
</comment>
<reference evidence="1" key="2">
    <citation type="journal article" date="2022" name="New Phytol.">
        <title>Evolutionary transition to the ectomycorrhizal habit in the genomes of a hyperdiverse lineage of mushroom-forming fungi.</title>
        <authorList>
            <person name="Looney B."/>
            <person name="Miyauchi S."/>
            <person name="Morin E."/>
            <person name="Drula E."/>
            <person name="Courty P.E."/>
            <person name="Kohler A."/>
            <person name="Kuo A."/>
            <person name="LaButti K."/>
            <person name="Pangilinan J."/>
            <person name="Lipzen A."/>
            <person name="Riley R."/>
            <person name="Andreopoulos W."/>
            <person name="He G."/>
            <person name="Johnson J."/>
            <person name="Nolan M."/>
            <person name="Tritt A."/>
            <person name="Barry K.W."/>
            <person name="Grigoriev I.V."/>
            <person name="Nagy L.G."/>
            <person name="Hibbett D."/>
            <person name="Henrissat B."/>
            <person name="Matheny P.B."/>
            <person name="Labbe J."/>
            <person name="Martin F.M."/>
        </authorList>
    </citation>
    <scope>NUCLEOTIDE SEQUENCE</scope>
    <source>
        <strain evidence="1">FP105234-sp</strain>
    </source>
</reference>
<gene>
    <name evidence="1" type="ORF">FA95DRAFT_1485994</name>
</gene>
<sequence>MRRRAPHVVDISIAGDEQEQSRIQLERNLFQTELSLHLSSAHDDYSLEYPRHQSGPSGDFPVFGSMIDRSRDDFDPEEGLSNIHAWSYRTGDDDEGINPYVGGETMSTAAHHASALTLSAGLGGRGARRDASLSGAEYDPDRPLQDLVAGLNDRLSIFDDNTRSRHVSRSVPLEPVVVDNTMDLDRVMPPRNTHTAGYRTRSPRSALSSSSSSSEPETPDPTTSRPKLSDGLPHLMFSPKRPRSPALAGSRPTSPALSYTRGHTKRSASTGTSPLYEDPQNGEPTPRPRRVHTVNSQQPAHLIRPEITVRPPTPSTANSKFTKLARNIARDIEHEQTRRNAPHEPREDAYQNITAQSTLKAKAKAPQIQKTVHLPDVTGLTSAVESPAKGGLRYYHYEDDEDQYGDGQARLHATLGLVQEKLAHLDAENNTSRRRMRELERELEECKREVARERERVMQREELIIRQRLKNEEALNSKARDDRVPQQTDEEQRRYKEAVEEKKALEALISTLRSHMTRLTTDLASHQTLLDELRSTREADSRALREKAHEVNLLRNEVEKIAGEVEVLKGVVEEGLRERRNRQERSQLQAEATQQQDLFNEGTADMDEEQSEDDEGSEQASDEEEEAHPAARVPVADRTMRTDHATLGSTPHVGGNSTRFVDDSEVDRISAELEERRSERSMSRNGGSASGSQSSIHSRLSSRAPSLASSASRSERSVRSSKLGPSLDDDDAPPRLQTRSAPAVARRTEERGHRHASGSGLPSTSHPPAAPPSRHRSDNEPHVQRTKVSAPSEDRVESPFPQIRGEQLERLFFSAPDHNVKTCTVCRRRQPSDWDADAVQRPLWYPASRGKTVRIAEQDQEDVDEGFAEGSEPAEEHPVGRAGKGKAPVSLAPNLQFLSQNGRADRLPPQTVLVRVLRELEDDFTHYKGIYTELADQYKLMDPASNVAKRNVLAQHLREVIDILEQKGDQIASLYDLLTFEDKPVGASVVPEKKVASASRAGVGRSRVSAKHLP</sequence>
<dbReference type="EMBL" id="MU275855">
    <property type="protein sequence ID" value="KAI0051082.1"/>
    <property type="molecule type" value="Genomic_DNA"/>
</dbReference>
<protein>
    <submittedName>
        <fullName evidence="1">Uncharacterized protein</fullName>
    </submittedName>
</protein>
<organism evidence="1 2">
    <name type="scientific">Auriscalpium vulgare</name>
    <dbReference type="NCBI Taxonomy" id="40419"/>
    <lineage>
        <taxon>Eukaryota</taxon>
        <taxon>Fungi</taxon>
        <taxon>Dikarya</taxon>
        <taxon>Basidiomycota</taxon>
        <taxon>Agaricomycotina</taxon>
        <taxon>Agaricomycetes</taxon>
        <taxon>Russulales</taxon>
        <taxon>Auriscalpiaceae</taxon>
        <taxon>Auriscalpium</taxon>
    </lineage>
</organism>
<keyword evidence="2" id="KW-1185">Reference proteome</keyword>
<evidence type="ECO:0000313" key="1">
    <source>
        <dbReference type="EMBL" id="KAI0051082.1"/>
    </source>
</evidence>
<reference evidence="1" key="1">
    <citation type="submission" date="2021-02" db="EMBL/GenBank/DDBJ databases">
        <authorList>
            <consortium name="DOE Joint Genome Institute"/>
            <person name="Ahrendt S."/>
            <person name="Looney B.P."/>
            <person name="Miyauchi S."/>
            <person name="Morin E."/>
            <person name="Drula E."/>
            <person name="Courty P.E."/>
            <person name="Chicoki N."/>
            <person name="Fauchery L."/>
            <person name="Kohler A."/>
            <person name="Kuo A."/>
            <person name="Labutti K."/>
            <person name="Pangilinan J."/>
            <person name="Lipzen A."/>
            <person name="Riley R."/>
            <person name="Andreopoulos W."/>
            <person name="He G."/>
            <person name="Johnson J."/>
            <person name="Barry K.W."/>
            <person name="Grigoriev I.V."/>
            <person name="Nagy L."/>
            <person name="Hibbett D."/>
            <person name="Henrissat B."/>
            <person name="Matheny P.B."/>
            <person name="Labbe J."/>
            <person name="Martin F."/>
        </authorList>
    </citation>
    <scope>NUCLEOTIDE SEQUENCE</scope>
    <source>
        <strain evidence="1">FP105234-sp</strain>
    </source>
</reference>
<name>A0ACB8S4J2_9AGAM</name>
<accession>A0ACB8S4J2</accession>
<evidence type="ECO:0000313" key="2">
    <source>
        <dbReference type="Proteomes" id="UP000814033"/>
    </source>
</evidence>
<dbReference type="Proteomes" id="UP000814033">
    <property type="component" value="Unassembled WGS sequence"/>
</dbReference>
<proteinExistence type="predicted"/>